<dbReference type="InterPro" id="IPR029046">
    <property type="entry name" value="LolA/LolB/LppX"/>
</dbReference>
<evidence type="ECO:0000256" key="9">
    <source>
        <dbReference type="ARBA" id="ARBA00023186"/>
    </source>
</evidence>
<dbReference type="Pfam" id="PF03548">
    <property type="entry name" value="LolA"/>
    <property type="match status" value="1"/>
</dbReference>
<evidence type="ECO:0000256" key="8">
    <source>
        <dbReference type="ARBA" id="ARBA00022927"/>
    </source>
</evidence>
<proteinExistence type="inferred from homology"/>
<dbReference type="InterPro" id="IPR004564">
    <property type="entry name" value="OM_lipoprot_carrier_LolA-like"/>
</dbReference>
<evidence type="ECO:0000313" key="11">
    <source>
        <dbReference type="EMBL" id="MCL1126879.1"/>
    </source>
</evidence>
<keyword evidence="11" id="KW-0449">Lipoprotein</keyword>
<dbReference type="SUPFAM" id="SSF89392">
    <property type="entry name" value="Prokaryotic lipoproteins and lipoprotein localization factors"/>
    <property type="match status" value="1"/>
</dbReference>
<feature type="chain" id="PRO_5044901086" description="Outer-membrane lipoprotein carrier protein" evidence="10">
    <location>
        <begin position="23"/>
        <end position="208"/>
    </location>
</feature>
<comment type="subcellular location">
    <subcellularLocation>
        <location evidence="1 10">Periplasm</location>
    </subcellularLocation>
</comment>
<protein>
    <recommendedName>
        <fullName evidence="4 10">Outer-membrane lipoprotein carrier protein</fullName>
    </recommendedName>
</protein>
<keyword evidence="5 10" id="KW-0813">Transport</keyword>
<evidence type="ECO:0000256" key="5">
    <source>
        <dbReference type="ARBA" id="ARBA00022448"/>
    </source>
</evidence>
<evidence type="ECO:0000256" key="7">
    <source>
        <dbReference type="ARBA" id="ARBA00022764"/>
    </source>
</evidence>
<reference evidence="11 12" key="1">
    <citation type="submission" date="2022-01" db="EMBL/GenBank/DDBJ databases">
        <title>Whole genome-based taxonomy of the Shewanellaceae.</title>
        <authorList>
            <person name="Martin-Rodriguez A.J."/>
        </authorList>
    </citation>
    <scope>NUCLEOTIDE SEQUENCE [LARGE SCALE GENOMIC DNA]</scope>
    <source>
        <strain evidence="11 12">DSM 17177</strain>
    </source>
</reference>
<name>A0ABT0LH40_9GAMM</name>
<dbReference type="HAMAP" id="MF_00240">
    <property type="entry name" value="LolA"/>
    <property type="match status" value="1"/>
</dbReference>
<keyword evidence="7 10" id="KW-0574">Periplasm</keyword>
<dbReference type="NCBIfam" id="TIGR00547">
    <property type="entry name" value="lolA"/>
    <property type="match status" value="1"/>
</dbReference>
<evidence type="ECO:0000256" key="6">
    <source>
        <dbReference type="ARBA" id="ARBA00022729"/>
    </source>
</evidence>
<dbReference type="RefSeq" id="WP_248942289.1">
    <property type="nucleotide sequence ID" value="NZ_JAKIKS010000112.1"/>
</dbReference>
<comment type="subunit">
    <text evidence="3 10">Monomer.</text>
</comment>
<evidence type="ECO:0000313" key="12">
    <source>
        <dbReference type="Proteomes" id="UP001203423"/>
    </source>
</evidence>
<dbReference type="InterPro" id="IPR018323">
    <property type="entry name" value="OM_lipoprot_carrier_LolA_Pbac"/>
</dbReference>
<comment type="similarity">
    <text evidence="2 10">Belongs to the LolA family.</text>
</comment>
<evidence type="ECO:0000256" key="3">
    <source>
        <dbReference type="ARBA" id="ARBA00011245"/>
    </source>
</evidence>
<dbReference type="EMBL" id="JAKIKS010000112">
    <property type="protein sequence ID" value="MCL1126879.1"/>
    <property type="molecule type" value="Genomic_DNA"/>
</dbReference>
<keyword evidence="9 10" id="KW-0143">Chaperone</keyword>
<evidence type="ECO:0000256" key="4">
    <source>
        <dbReference type="ARBA" id="ARBA00014035"/>
    </source>
</evidence>
<dbReference type="Proteomes" id="UP001203423">
    <property type="component" value="Unassembled WGS sequence"/>
</dbReference>
<keyword evidence="6 10" id="KW-0732">Signal</keyword>
<comment type="caution">
    <text evidence="11">The sequence shown here is derived from an EMBL/GenBank/DDBJ whole genome shotgun (WGS) entry which is preliminary data.</text>
</comment>
<sequence precursor="true">MRKTLCGSLVSLLMFSSMSVQADDAAVLKSKLSQIDNLKANFSQTVTDLNQKVIQTGKGVLALAFPNRFYWHLTEPDESLIVADGSDVWIYNPFAEEVTVMDVNQAINASPIALLVHRDEKTWSQYQVKQQGECYNIKPLNVDAAMSSVEVCFNGQSLTEIVLDDQQGNVSQFRLSNQTTLTKAESSLFTFILPDGVDVDDQRLHAAQ</sequence>
<dbReference type="PANTHER" id="PTHR35869:SF1">
    <property type="entry name" value="OUTER-MEMBRANE LIPOPROTEIN CARRIER PROTEIN"/>
    <property type="match status" value="1"/>
</dbReference>
<comment type="function">
    <text evidence="10">Participates in the translocation of lipoproteins from the inner membrane to the outer membrane. Only forms a complex with a lipoprotein if the residue after the N-terminal Cys is not an aspartate (The Asp acts as a targeting signal to indicate that the lipoprotein should stay in the inner membrane).</text>
</comment>
<evidence type="ECO:0000256" key="2">
    <source>
        <dbReference type="ARBA" id="ARBA00007615"/>
    </source>
</evidence>
<dbReference type="CDD" id="cd16325">
    <property type="entry name" value="LolA"/>
    <property type="match status" value="1"/>
</dbReference>
<evidence type="ECO:0000256" key="10">
    <source>
        <dbReference type="HAMAP-Rule" id="MF_00240"/>
    </source>
</evidence>
<organism evidence="11 12">
    <name type="scientific">Shewanella surugensis</name>
    <dbReference type="NCBI Taxonomy" id="212020"/>
    <lineage>
        <taxon>Bacteria</taxon>
        <taxon>Pseudomonadati</taxon>
        <taxon>Pseudomonadota</taxon>
        <taxon>Gammaproteobacteria</taxon>
        <taxon>Alteromonadales</taxon>
        <taxon>Shewanellaceae</taxon>
        <taxon>Shewanella</taxon>
    </lineage>
</organism>
<keyword evidence="8 10" id="KW-0653">Protein transport</keyword>
<gene>
    <name evidence="10 11" type="primary">lolA</name>
    <name evidence="11" type="ORF">L2764_20930</name>
</gene>
<dbReference type="Gene3D" id="2.50.20.10">
    <property type="entry name" value="Lipoprotein localisation LolA/LolB/LppX"/>
    <property type="match status" value="1"/>
</dbReference>
<dbReference type="PANTHER" id="PTHR35869">
    <property type="entry name" value="OUTER-MEMBRANE LIPOPROTEIN CARRIER PROTEIN"/>
    <property type="match status" value="1"/>
</dbReference>
<keyword evidence="12" id="KW-1185">Reference proteome</keyword>
<evidence type="ECO:0000256" key="1">
    <source>
        <dbReference type="ARBA" id="ARBA00004418"/>
    </source>
</evidence>
<accession>A0ABT0LH40</accession>
<feature type="signal peptide" evidence="10">
    <location>
        <begin position="1"/>
        <end position="22"/>
    </location>
</feature>